<proteinExistence type="predicted"/>
<reference evidence="2" key="1">
    <citation type="journal article" date="2010" name="Genome Res.">
        <title>Population genomic sequencing of Coccidioides fungi reveals recent hybridization and transposon control.</title>
        <authorList>
            <person name="Neafsey D.E."/>
            <person name="Barker B.M."/>
            <person name="Sharpton T.J."/>
            <person name="Stajich J.E."/>
            <person name="Park D.J."/>
            <person name="Whiston E."/>
            <person name="Hung C.-Y."/>
            <person name="McMahan C."/>
            <person name="White J."/>
            <person name="Sykes S."/>
            <person name="Heiman D."/>
            <person name="Young S."/>
            <person name="Zeng Q."/>
            <person name="Abouelleil A."/>
            <person name="Aftuck L."/>
            <person name="Bessette D."/>
            <person name="Brown A."/>
            <person name="FitzGerald M."/>
            <person name="Lui A."/>
            <person name="Macdonald J.P."/>
            <person name="Priest M."/>
            <person name="Orbach M.J."/>
            <person name="Galgiani J.N."/>
            <person name="Kirkland T.N."/>
            <person name="Cole G.T."/>
            <person name="Birren B.W."/>
            <person name="Henn M.R."/>
            <person name="Taylor J.W."/>
            <person name="Rounsley S.D."/>
        </authorList>
    </citation>
    <scope>NUCLEOTIDE SEQUENCE [LARGE SCALE GENOMIC DNA]</scope>
    <source>
        <strain evidence="2">RMSCC 2394</strain>
    </source>
</reference>
<protein>
    <submittedName>
        <fullName evidence="1">Uncharacterized protein</fullName>
    </submittedName>
</protein>
<dbReference type="EMBL" id="DS028095">
    <property type="protein sequence ID" value="KMP05010.1"/>
    <property type="molecule type" value="Genomic_DNA"/>
</dbReference>
<accession>A0A0J6YBB4</accession>
<name>A0A0J6YBB4_COCIT</name>
<sequence>MDMWTQADWNIREARHSPEKPDSTIMKQNGRPVRLSGEAIQSIRILDMESPGLGSVAGSGVALRRKTQLRSPRHPYACIRWWSKRNPLCFILLLVSQASTPRWLASSLDADHRGPPATLFLGVKLLGAASEAWTEDEAVSLANELA</sequence>
<dbReference type="Proteomes" id="UP000054565">
    <property type="component" value="Unassembled WGS sequence"/>
</dbReference>
<organism evidence="1 2">
    <name type="scientific">Coccidioides immitis RMSCC 2394</name>
    <dbReference type="NCBI Taxonomy" id="404692"/>
    <lineage>
        <taxon>Eukaryota</taxon>
        <taxon>Fungi</taxon>
        <taxon>Dikarya</taxon>
        <taxon>Ascomycota</taxon>
        <taxon>Pezizomycotina</taxon>
        <taxon>Eurotiomycetes</taxon>
        <taxon>Eurotiomycetidae</taxon>
        <taxon>Onygenales</taxon>
        <taxon>Onygenaceae</taxon>
        <taxon>Coccidioides</taxon>
    </lineage>
</organism>
<gene>
    <name evidence="1" type="ORF">CIRG_04691</name>
</gene>
<evidence type="ECO:0000313" key="1">
    <source>
        <dbReference type="EMBL" id="KMP05010.1"/>
    </source>
</evidence>
<dbReference type="AlphaFoldDB" id="A0A0J6YBB4"/>
<evidence type="ECO:0000313" key="2">
    <source>
        <dbReference type="Proteomes" id="UP000054565"/>
    </source>
</evidence>